<keyword evidence="4" id="KW-0804">Transcription</keyword>
<dbReference type="AlphaFoldDB" id="A0A0G1X7N5"/>
<dbReference type="GO" id="GO:0016987">
    <property type="term" value="F:sigma factor activity"/>
    <property type="evidence" value="ECO:0007669"/>
    <property type="project" value="UniProtKB-KW"/>
</dbReference>
<evidence type="ECO:0000259" key="6">
    <source>
        <dbReference type="PROSITE" id="PS00715"/>
    </source>
</evidence>
<gene>
    <name evidence="7" type="ORF">VF00_C0002G0170</name>
</gene>
<keyword evidence="1" id="KW-0805">Transcription regulation</keyword>
<accession>A0A0G1X7N5</accession>
<evidence type="ECO:0000256" key="1">
    <source>
        <dbReference type="ARBA" id="ARBA00023015"/>
    </source>
</evidence>
<evidence type="ECO:0000256" key="4">
    <source>
        <dbReference type="ARBA" id="ARBA00023163"/>
    </source>
</evidence>
<dbReference type="InterPro" id="IPR014284">
    <property type="entry name" value="RNA_pol_sigma-70_dom"/>
</dbReference>
<dbReference type="InterPro" id="IPR013324">
    <property type="entry name" value="RNA_pol_sigma_r3/r4-like"/>
</dbReference>
<sequence length="391" mass="44276">MGGEILGVVLIMERWNGGNRVEETPSAPETASVPETAPAKSNDPANEIWQGSNFAQYLGYAREIKQRLAEDPALKSYLNPPQNETNGRMFRGGGMGYSGAEIRAAEYLDGEDTALAYMREVRRIPLLTPAEEAYLTRRYREGDMSAKDRLVRANQRLVISIAKRYLHRGLTFMDLIQEGNLGLMRALEKFSPERGLKVSTYATWWIRQRISRALGEQGELISKPNHVVETIIRIYKAKRELQNELGGEPTSEELSARTGMEPGHLQEVITYGERVMSLDQAIGDSNERDQMDLKEVLADTQSVTPEQDADVLLTASAVQYGLRHGGLKPREMQVIDMRFGLTDGRCFALEDIGKALNVTRERARQIEVKALRKLRRTKTYWEDIRRMIDDN</sequence>
<dbReference type="PRINTS" id="PR00046">
    <property type="entry name" value="SIGMA70FCT"/>
</dbReference>
<dbReference type="Gene3D" id="1.10.10.10">
    <property type="entry name" value="Winged helix-like DNA-binding domain superfamily/Winged helix DNA-binding domain"/>
    <property type="match status" value="2"/>
</dbReference>
<dbReference type="SUPFAM" id="SSF88946">
    <property type="entry name" value="Sigma2 domain of RNA polymerase sigma factors"/>
    <property type="match status" value="1"/>
</dbReference>
<dbReference type="Pfam" id="PF04542">
    <property type="entry name" value="Sigma70_r2"/>
    <property type="match status" value="1"/>
</dbReference>
<dbReference type="Proteomes" id="UP000034913">
    <property type="component" value="Unassembled WGS sequence"/>
</dbReference>
<dbReference type="InterPro" id="IPR000943">
    <property type="entry name" value="RNA_pol_sigma70"/>
</dbReference>
<keyword evidence="3" id="KW-0238">DNA-binding</keyword>
<dbReference type="NCBIfam" id="TIGR02937">
    <property type="entry name" value="sigma70-ECF"/>
    <property type="match status" value="1"/>
</dbReference>
<dbReference type="Pfam" id="PF04539">
    <property type="entry name" value="Sigma70_r3"/>
    <property type="match status" value="1"/>
</dbReference>
<evidence type="ECO:0000313" key="7">
    <source>
        <dbReference type="EMBL" id="KKW26845.1"/>
    </source>
</evidence>
<dbReference type="Gene3D" id="1.10.601.10">
    <property type="entry name" value="RNA Polymerase Primary Sigma Factor"/>
    <property type="match status" value="1"/>
</dbReference>
<feature type="domain" description="RNA polymerase sigma-70" evidence="6">
    <location>
        <begin position="174"/>
        <end position="187"/>
    </location>
</feature>
<dbReference type="InterPro" id="IPR009042">
    <property type="entry name" value="RNA_pol_sigma70_r1_2"/>
</dbReference>
<dbReference type="CDD" id="cd06171">
    <property type="entry name" value="Sigma70_r4"/>
    <property type="match status" value="1"/>
</dbReference>
<protein>
    <submittedName>
        <fullName evidence="7">RNA polymerase sigma factor RpoD</fullName>
    </submittedName>
</protein>
<dbReference type="InterPro" id="IPR007630">
    <property type="entry name" value="RNA_pol_sigma70_r4"/>
</dbReference>
<evidence type="ECO:0000256" key="2">
    <source>
        <dbReference type="ARBA" id="ARBA00023082"/>
    </source>
</evidence>
<comment type="caution">
    <text evidence="7">The sequence shown here is derived from an EMBL/GenBank/DDBJ whole genome shotgun (WGS) entry which is preliminary data.</text>
</comment>
<proteinExistence type="predicted"/>
<dbReference type="EMBL" id="LCRB01000002">
    <property type="protein sequence ID" value="KKW26845.1"/>
    <property type="molecule type" value="Genomic_DNA"/>
</dbReference>
<dbReference type="GO" id="GO:0003677">
    <property type="term" value="F:DNA binding"/>
    <property type="evidence" value="ECO:0007669"/>
    <property type="project" value="UniProtKB-KW"/>
</dbReference>
<dbReference type="PROSITE" id="PS00715">
    <property type="entry name" value="SIGMA70_1"/>
    <property type="match status" value="1"/>
</dbReference>
<organism evidence="7 8">
    <name type="scientific">candidate division Kazan bacterium GW2011_GWB1_52_7</name>
    <dbReference type="NCBI Taxonomy" id="1620414"/>
    <lineage>
        <taxon>Bacteria</taxon>
        <taxon>Bacteria division Kazan-3B-28</taxon>
    </lineage>
</organism>
<keyword evidence="2" id="KW-0731">Sigma factor</keyword>
<dbReference type="Pfam" id="PF04545">
    <property type="entry name" value="Sigma70_r4"/>
    <property type="match status" value="1"/>
</dbReference>
<dbReference type="GO" id="GO:0006352">
    <property type="term" value="P:DNA-templated transcription initiation"/>
    <property type="evidence" value="ECO:0007669"/>
    <property type="project" value="InterPro"/>
</dbReference>
<feature type="region of interest" description="Disordered" evidence="5">
    <location>
        <begin position="19"/>
        <end position="46"/>
    </location>
</feature>
<dbReference type="InterPro" id="IPR007624">
    <property type="entry name" value="RNA_pol_sigma70_r3"/>
</dbReference>
<dbReference type="PATRIC" id="fig|1620414.3.peg.406"/>
<evidence type="ECO:0000313" key="8">
    <source>
        <dbReference type="Proteomes" id="UP000034913"/>
    </source>
</evidence>
<dbReference type="InterPro" id="IPR050239">
    <property type="entry name" value="Sigma-70_RNA_pol_init_factors"/>
</dbReference>
<dbReference type="InterPro" id="IPR036388">
    <property type="entry name" value="WH-like_DNA-bd_sf"/>
</dbReference>
<evidence type="ECO:0000256" key="5">
    <source>
        <dbReference type="SAM" id="MobiDB-lite"/>
    </source>
</evidence>
<dbReference type="InterPro" id="IPR013325">
    <property type="entry name" value="RNA_pol_sigma_r2"/>
</dbReference>
<dbReference type="InterPro" id="IPR007627">
    <property type="entry name" value="RNA_pol_sigma70_r2"/>
</dbReference>
<dbReference type="Pfam" id="PF00140">
    <property type="entry name" value="Sigma70_r1_2"/>
    <property type="match status" value="1"/>
</dbReference>
<dbReference type="SUPFAM" id="SSF88659">
    <property type="entry name" value="Sigma3 and sigma4 domains of RNA polymerase sigma factors"/>
    <property type="match status" value="2"/>
</dbReference>
<dbReference type="PANTHER" id="PTHR30603:SF47">
    <property type="entry name" value="RNA POLYMERASE SIGMA FACTOR SIGD, CHLOROPLASTIC"/>
    <property type="match status" value="1"/>
</dbReference>
<reference evidence="7 8" key="1">
    <citation type="journal article" date="2015" name="Nature">
        <title>rRNA introns, odd ribosomes, and small enigmatic genomes across a large radiation of phyla.</title>
        <authorList>
            <person name="Brown C.T."/>
            <person name="Hug L.A."/>
            <person name="Thomas B.C."/>
            <person name="Sharon I."/>
            <person name="Castelle C.J."/>
            <person name="Singh A."/>
            <person name="Wilkins M.J."/>
            <person name="Williams K.H."/>
            <person name="Banfield J.F."/>
        </authorList>
    </citation>
    <scope>NUCLEOTIDE SEQUENCE [LARGE SCALE GENOMIC DNA]</scope>
</reference>
<evidence type="ECO:0000256" key="3">
    <source>
        <dbReference type="ARBA" id="ARBA00023125"/>
    </source>
</evidence>
<dbReference type="PANTHER" id="PTHR30603">
    <property type="entry name" value="RNA POLYMERASE SIGMA FACTOR RPO"/>
    <property type="match status" value="1"/>
</dbReference>
<name>A0A0G1X7N5_UNCK3</name>